<dbReference type="GO" id="GO:0005506">
    <property type="term" value="F:iron ion binding"/>
    <property type="evidence" value="ECO:0007669"/>
    <property type="project" value="InterPro"/>
</dbReference>
<dbReference type="InterPro" id="IPR036396">
    <property type="entry name" value="Cyt_P450_sf"/>
</dbReference>
<keyword evidence="6 7" id="KW-0349">Heme</keyword>
<dbReference type="InterPro" id="IPR017972">
    <property type="entry name" value="Cyt_P450_CS"/>
</dbReference>
<reference evidence="9 10" key="1">
    <citation type="submission" date="2016-09" db="EMBL/GenBank/DDBJ databases">
        <title>The draft genome of Dichanthelium oligosanthes: A C3 panicoid grass species.</title>
        <authorList>
            <person name="Studer A.J."/>
            <person name="Schnable J.C."/>
            <person name="Brutnell T.P."/>
        </authorList>
    </citation>
    <scope>NUCLEOTIDE SEQUENCE [LARGE SCALE GENOMIC DNA]</scope>
    <source>
        <strain evidence="10">cv. Kellogg 1175</strain>
        <tissue evidence="9">Leaf</tissue>
    </source>
</reference>
<dbReference type="Gene3D" id="1.10.630.10">
    <property type="entry name" value="Cytochrome P450"/>
    <property type="match status" value="1"/>
</dbReference>
<feature type="binding site" description="axial binding residue" evidence="6">
    <location>
        <position position="446"/>
    </location>
    <ligand>
        <name>heme</name>
        <dbReference type="ChEBI" id="CHEBI:30413"/>
    </ligand>
    <ligandPart>
        <name>Fe</name>
        <dbReference type="ChEBI" id="CHEBI:18248"/>
    </ligandPart>
</feature>
<evidence type="ECO:0000256" key="1">
    <source>
        <dbReference type="ARBA" id="ARBA00004167"/>
    </source>
</evidence>
<keyword evidence="2" id="KW-0812">Transmembrane</keyword>
<evidence type="ECO:0000256" key="5">
    <source>
        <dbReference type="ARBA" id="ARBA00023136"/>
    </source>
</evidence>
<dbReference type="Pfam" id="PF00067">
    <property type="entry name" value="p450"/>
    <property type="match status" value="1"/>
</dbReference>
<evidence type="ECO:0000313" key="10">
    <source>
        <dbReference type="Proteomes" id="UP000095767"/>
    </source>
</evidence>
<comment type="subcellular location">
    <subcellularLocation>
        <location evidence="1">Membrane</location>
        <topology evidence="1">Single-pass membrane protein</topology>
    </subcellularLocation>
</comment>
<keyword evidence="6 7" id="KW-0408">Iron</keyword>
<gene>
    <name evidence="9" type="ORF">BAE44_0011325</name>
</gene>
<comment type="cofactor">
    <cofactor evidence="6">
        <name>heme</name>
        <dbReference type="ChEBI" id="CHEBI:30413"/>
    </cofactor>
</comment>
<keyword evidence="10" id="KW-1185">Reference proteome</keyword>
<dbReference type="GO" id="GO:0020037">
    <property type="term" value="F:heme binding"/>
    <property type="evidence" value="ECO:0007669"/>
    <property type="project" value="InterPro"/>
</dbReference>
<feature type="signal peptide" evidence="8">
    <location>
        <begin position="1"/>
        <end position="19"/>
    </location>
</feature>
<feature type="chain" id="PRO_5009188458" evidence="8">
    <location>
        <begin position="20"/>
        <end position="510"/>
    </location>
</feature>
<dbReference type="PANTHER" id="PTHR24298">
    <property type="entry name" value="FLAVONOID 3'-MONOOXYGENASE-RELATED"/>
    <property type="match status" value="1"/>
</dbReference>
<dbReference type="AlphaFoldDB" id="A0A1E5VRD2"/>
<accession>A0A1E5VRD2</accession>
<proteinExistence type="inferred from homology"/>
<comment type="caution">
    <text evidence="9">The sequence shown here is derived from an EMBL/GenBank/DDBJ whole genome shotgun (WGS) entry which is preliminary data.</text>
</comment>
<dbReference type="InterPro" id="IPR051103">
    <property type="entry name" value="Plant_metabolite_P450s"/>
</dbReference>
<dbReference type="PRINTS" id="PR00463">
    <property type="entry name" value="EP450I"/>
</dbReference>
<dbReference type="PROSITE" id="PS00086">
    <property type="entry name" value="CYTOCHROME_P450"/>
    <property type="match status" value="1"/>
</dbReference>
<dbReference type="InterPro" id="IPR001128">
    <property type="entry name" value="Cyt_P450"/>
</dbReference>
<keyword evidence="8" id="KW-0732">Signal</keyword>
<dbReference type="EMBL" id="LWDX02032005">
    <property type="protein sequence ID" value="OEL27656.1"/>
    <property type="molecule type" value="Genomic_DNA"/>
</dbReference>
<dbReference type="GO" id="GO:0016020">
    <property type="term" value="C:membrane"/>
    <property type="evidence" value="ECO:0007669"/>
    <property type="project" value="UniProtKB-SubCell"/>
</dbReference>
<dbReference type="PANTHER" id="PTHR24298:SF636">
    <property type="entry name" value="OS07G0451300 PROTEIN"/>
    <property type="match status" value="1"/>
</dbReference>
<organism evidence="9 10">
    <name type="scientific">Dichanthelium oligosanthes</name>
    <dbReference type="NCBI Taxonomy" id="888268"/>
    <lineage>
        <taxon>Eukaryota</taxon>
        <taxon>Viridiplantae</taxon>
        <taxon>Streptophyta</taxon>
        <taxon>Embryophyta</taxon>
        <taxon>Tracheophyta</taxon>
        <taxon>Spermatophyta</taxon>
        <taxon>Magnoliopsida</taxon>
        <taxon>Liliopsida</taxon>
        <taxon>Poales</taxon>
        <taxon>Poaceae</taxon>
        <taxon>PACMAD clade</taxon>
        <taxon>Panicoideae</taxon>
        <taxon>Panicodae</taxon>
        <taxon>Paniceae</taxon>
        <taxon>Dichantheliinae</taxon>
        <taxon>Dichanthelium</taxon>
    </lineage>
</organism>
<evidence type="ECO:0000313" key="9">
    <source>
        <dbReference type="EMBL" id="OEL27656.1"/>
    </source>
</evidence>
<dbReference type="OrthoDB" id="651150at2759"/>
<dbReference type="InterPro" id="IPR002401">
    <property type="entry name" value="Cyt_P450_E_grp-I"/>
</dbReference>
<keyword evidence="4" id="KW-1133">Transmembrane helix</keyword>
<evidence type="ECO:0000256" key="4">
    <source>
        <dbReference type="ARBA" id="ARBA00022989"/>
    </source>
</evidence>
<keyword evidence="3 6" id="KW-0479">Metal-binding</keyword>
<evidence type="ECO:0000256" key="6">
    <source>
        <dbReference type="PIRSR" id="PIRSR602401-1"/>
    </source>
</evidence>
<dbReference type="GO" id="GO:0016709">
    <property type="term" value="F:oxidoreductase activity, acting on paired donors, with incorporation or reduction of molecular oxygen, NAD(P)H as one donor, and incorporation of one atom of oxygen"/>
    <property type="evidence" value="ECO:0007669"/>
    <property type="project" value="TreeGrafter"/>
</dbReference>
<evidence type="ECO:0000256" key="8">
    <source>
        <dbReference type="SAM" id="SignalP"/>
    </source>
</evidence>
<dbReference type="PRINTS" id="PR00385">
    <property type="entry name" value="P450"/>
</dbReference>
<keyword evidence="7" id="KW-0503">Monooxygenase</keyword>
<comment type="similarity">
    <text evidence="7">Belongs to the cytochrome P450 family.</text>
</comment>
<protein>
    <submittedName>
        <fullName evidence="9">Cytochrome P450 89A9</fullName>
    </submittedName>
</protein>
<dbReference type="Proteomes" id="UP000095767">
    <property type="component" value="Unassembled WGS sequence"/>
</dbReference>
<keyword evidence="7" id="KW-0560">Oxidoreductase</keyword>
<evidence type="ECO:0000256" key="7">
    <source>
        <dbReference type="RuleBase" id="RU000461"/>
    </source>
</evidence>
<evidence type="ECO:0000256" key="3">
    <source>
        <dbReference type="ARBA" id="ARBA00022723"/>
    </source>
</evidence>
<sequence>MFLLLSSIVLTLLLLVALSKNRKPFYDGHSLPPAPWPHLPLVGSLFCHPPTMASLVVVLRRLHAAHGPVVSLWVGSKPAIFITCHDIAHRALVHMGTTFAHRPATWSSGLNSHGVNSATYGNRWGLLRRNLSSHLATAHVTGVLRSSTDKLVKNLESASAGEDDGVVVAPSETFRHAVFGFFAALCFGEGVGEDTLRRLRGLHAEIIPLIVELDAFHLMPVFLQVVCYFPRWRKLLSAQRRHHVLVTTMISACRRRREEGVGPDVAQPRCYVVTLLGLGLGEDEMVSLCWEYMNASVKTTTTELEWIMARLVLHQDIQQKLRKDIASRRASGNHTMTCGGRRRRPFVEAVVLEALRLHPPAHYLLAHTTDKDVTLDNYMIPKGSIVNFSVASIGRDATLWTDPDVFRPERFVEGGEGSGVRCTTGGSDSGPETMKMIPFGAGRRACPGAGIAMTVLQSFVEDLVRRFDWIPVASGVEASIDMAEKPGIITEMRVPLRARLVTVRQNDVLL</sequence>
<name>A0A1E5VRD2_9POAL</name>
<dbReference type="STRING" id="888268.A0A1E5VRD2"/>
<keyword evidence="5" id="KW-0472">Membrane</keyword>
<dbReference type="SUPFAM" id="SSF48264">
    <property type="entry name" value="Cytochrome P450"/>
    <property type="match status" value="1"/>
</dbReference>
<evidence type="ECO:0000256" key="2">
    <source>
        <dbReference type="ARBA" id="ARBA00022692"/>
    </source>
</evidence>